<dbReference type="STRING" id="4097.A0A1S3XEE3"/>
<dbReference type="GeneID" id="107764118"/>
<dbReference type="PANTHER" id="PTHR31639:SF176">
    <property type="entry name" value="F-BOX DOMAIN-CONTAINING PROTEIN"/>
    <property type="match status" value="1"/>
</dbReference>
<protein>
    <submittedName>
        <fullName evidence="2">F-box/FBD/LRR-repeat protein At1g13570-like</fullName>
    </submittedName>
</protein>
<reference evidence="1" key="1">
    <citation type="journal article" date="2014" name="Nat. Commun.">
        <title>The tobacco genome sequence and its comparison with those of tomato and potato.</title>
        <authorList>
            <person name="Sierro N."/>
            <person name="Battey J.N."/>
            <person name="Ouadi S."/>
            <person name="Bakaher N."/>
            <person name="Bovet L."/>
            <person name="Willig A."/>
            <person name="Goepfert S."/>
            <person name="Peitsch M.C."/>
            <person name="Ivanov N.V."/>
        </authorList>
    </citation>
    <scope>NUCLEOTIDE SEQUENCE [LARGE SCALE GENOMIC DNA]</scope>
</reference>
<dbReference type="Pfam" id="PF08387">
    <property type="entry name" value="FBD"/>
    <property type="match status" value="1"/>
</dbReference>
<dbReference type="PANTHER" id="PTHR31639">
    <property type="entry name" value="F-BOX PROTEIN-LIKE"/>
    <property type="match status" value="1"/>
</dbReference>
<dbReference type="Proteomes" id="UP000790787">
    <property type="component" value="Chromosome 24"/>
</dbReference>
<dbReference type="RefSeq" id="XP_016438134.1">
    <property type="nucleotide sequence ID" value="XM_016582648.1"/>
</dbReference>
<dbReference type="KEGG" id="nta:107764118"/>
<dbReference type="PROSITE" id="PS50181">
    <property type="entry name" value="FBOX"/>
    <property type="match status" value="1"/>
</dbReference>
<dbReference type="OMA" id="RTIWTSK"/>
<dbReference type="InterPro" id="IPR036047">
    <property type="entry name" value="F-box-like_dom_sf"/>
</dbReference>
<dbReference type="OrthoDB" id="1722980at2759"/>
<dbReference type="InterPro" id="IPR053781">
    <property type="entry name" value="F-box_AtFBL13-like"/>
</dbReference>
<dbReference type="Gene3D" id="3.80.10.10">
    <property type="entry name" value="Ribonuclease Inhibitor"/>
    <property type="match status" value="1"/>
</dbReference>
<dbReference type="RefSeq" id="XP_016438134.2">
    <property type="nucleotide sequence ID" value="XM_016582648.2"/>
</dbReference>
<dbReference type="CDD" id="cd22160">
    <property type="entry name" value="F-box_AtFBL13-like"/>
    <property type="match status" value="1"/>
</dbReference>
<dbReference type="InterPro" id="IPR006566">
    <property type="entry name" value="FBD"/>
</dbReference>
<evidence type="ECO:0000313" key="2">
    <source>
        <dbReference type="RefSeq" id="XP_016438134.2"/>
    </source>
</evidence>
<dbReference type="InterPro" id="IPR055411">
    <property type="entry name" value="LRR_FXL15/At3g58940/PEG3-like"/>
</dbReference>
<dbReference type="InterPro" id="IPR001810">
    <property type="entry name" value="F-box_dom"/>
</dbReference>
<keyword evidence="1" id="KW-1185">Reference proteome</keyword>
<dbReference type="PaxDb" id="4097-A0A1S3XEE3"/>
<gene>
    <name evidence="2" type="primary">LOC107764118</name>
</gene>
<organism evidence="1 2">
    <name type="scientific">Nicotiana tabacum</name>
    <name type="common">Common tobacco</name>
    <dbReference type="NCBI Taxonomy" id="4097"/>
    <lineage>
        <taxon>Eukaryota</taxon>
        <taxon>Viridiplantae</taxon>
        <taxon>Streptophyta</taxon>
        <taxon>Embryophyta</taxon>
        <taxon>Tracheophyta</taxon>
        <taxon>Spermatophyta</taxon>
        <taxon>Magnoliopsida</taxon>
        <taxon>eudicotyledons</taxon>
        <taxon>Gunneridae</taxon>
        <taxon>Pentapetalae</taxon>
        <taxon>asterids</taxon>
        <taxon>lamiids</taxon>
        <taxon>Solanales</taxon>
        <taxon>Solanaceae</taxon>
        <taxon>Nicotianoideae</taxon>
        <taxon>Nicotianeae</taxon>
        <taxon>Nicotiana</taxon>
    </lineage>
</organism>
<sequence>MMPPKDTKQYCYRTSPPDIFSNLPENVIDEILICLPFKDAVRTSVLSKKWKYNWCRLPELTLDRTIWTSKKDFSLFSTSEITYIIYHILILHDGPITKYILDVPRTRSCPKIDGLIYFLSMNGIQHLVLKLPLCGLNKLPSSLFTCFQLRHLTLENCLIHPPPAFDGFDRLISLELHDVTISSKFLESLIYHCPLLERLVLRIPQHLNVVEIKAPKLRSFKFTGSIQFITLKDVPLLAKLSLVDTGFVRADNFDIAMFFESFISLELLHLDNDSIKFFARAGEVVPKRLPFDLNCVKRLYLSEISLNGFKVISFALCLIRSFPCLQYLEIQVDEEDDDDYIRPTLICLEVEAFSDMTLNHLKTVKLRKISGTRPEMQLIKLLLAKSPALVTMVIDPHYTLNGRKYVKVEAEISKFQRASSKAEVLYDVYYY</sequence>
<dbReference type="Pfam" id="PF00646">
    <property type="entry name" value="F-box"/>
    <property type="match status" value="1"/>
</dbReference>
<dbReference type="AlphaFoldDB" id="A0A1S3XEE3"/>
<reference evidence="2" key="2">
    <citation type="submission" date="2025-08" db="UniProtKB">
        <authorList>
            <consortium name="RefSeq"/>
        </authorList>
    </citation>
    <scope>IDENTIFICATION</scope>
    <source>
        <tissue evidence="2">Leaf</tissue>
    </source>
</reference>
<accession>A0A1S3XEE3</accession>
<name>A0A1S3XEE3_TOBAC</name>
<dbReference type="InterPro" id="IPR032675">
    <property type="entry name" value="LRR_dom_sf"/>
</dbReference>
<dbReference type="SUPFAM" id="SSF52047">
    <property type="entry name" value="RNI-like"/>
    <property type="match status" value="1"/>
</dbReference>
<evidence type="ECO:0000313" key="1">
    <source>
        <dbReference type="Proteomes" id="UP000790787"/>
    </source>
</evidence>
<proteinExistence type="predicted"/>
<dbReference type="Pfam" id="PF24758">
    <property type="entry name" value="LRR_At5g56370"/>
    <property type="match status" value="1"/>
</dbReference>
<dbReference type="SUPFAM" id="SSF81383">
    <property type="entry name" value="F-box domain"/>
    <property type="match status" value="1"/>
</dbReference>